<gene>
    <name evidence="11" type="ORF">HSCHL_1472</name>
</gene>
<dbReference type="PANTHER" id="PTHR33908">
    <property type="entry name" value="MANNOSYLTRANSFERASE YKCB-RELATED"/>
    <property type="match status" value="1"/>
</dbReference>
<evidence type="ECO:0000313" key="12">
    <source>
        <dbReference type="Proteomes" id="UP000244180"/>
    </source>
</evidence>
<keyword evidence="4" id="KW-0808">Transferase</keyword>
<dbReference type="GO" id="GO:0009103">
    <property type="term" value="P:lipopolysaccharide biosynthetic process"/>
    <property type="evidence" value="ECO:0007669"/>
    <property type="project" value="UniProtKB-ARBA"/>
</dbReference>
<accession>A0A2T5GBZ2</accession>
<comment type="subcellular location">
    <subcellularLocation>
        <location evidence="1">Cell membrane</location>
        <topology evidence="1">Multi-pass membrane protein</topology>
    </subcellularLocation>
</comment>
<evidence type="ECO:0000256" key="3">
    <source>
        <dbReference type="ARBA" id="ARBA00022676"/>
    </source>
</evidence>
<feature type="region of interest" description="Disordered" evidence="8">
    <location>
        <begin position="505"/>
        <end position="533"/>
    </location>
</feature>
<evidence type="ECO:0000256" key="7">
    <source>
        <dbReference type="ARBA" id="ARBA00023136"/>
    </source>
</evidence>
<reference evidence="11 12" key="1">
    <citation type="submission" date="2017-08" db="EMBL/GenBank/DDBJ databases">
        <title>Burning lignite coal seam in the remote Altai Mountains harbors a hydrogen-driven thermophilic microbial community.</title>
        <authorList>
            <person name="Kadnikov V.V."/>
            <person name="Mardanov A.V."/>
            <person name="Ivasenko D."/>
            <person name="Beletsky A.V."/>
            <person name="Karnachuk O.V."/>
            <person name="Ravin N.V."/>
        </authorList>
    </citation>
    <scope>NUCLEOTIDE SEQUENCE [LARGE SCALE GENOMIC DNA]</scope>
    <source>
        <strain evidence="11">AL33</strain>
    </source>
</reference>
<keyword evidence="6 9" id="KW-1133">Transmembrane helix</keyword>
<feature type="transmembrane region" description="Helical" evidence="9">
    <location>
        <begin position="58"/>
        <end position="77"/>
    </location>
</feature>
<dbReference type="InterPro" id="IPR038731">
    <property type="entry name" value="RgtA/B/C-like"/>
</dbReference>
<dbReference type="PANTHER" id="PTHR33908:SF11">
    <property type="entry name" value="MEMBRANE PROTEIN"/>
    <property type="match status" value="1"/>
</dbReference>
<evidence type="ECO:0000256" key="1">
    <source>
        <dbReference type="ARBA" id="ARBA00004651"/>
    </source>
</evidence>
<feature type="transmembrane region" description="Helical" evidence="9">
    <location>
        <begin position="426"/>
        <end position="442"/>
    </location>
</feature>
<evidence type="ECO:0000256" key="8">
    <source>
        <dbReference type="SAM" id="MobiDB-lite"/>
    </source>
</evidence>
<evidence type="ECO:0000256" key="2">
    <source>
        <dbReference type="ARBA" id="ARBA00022475"/>
    </source>
</evidence>
<dbReference type="Pfam" id="PF13231">
    <property type="entry name" value="PMT_2"/>
    <property type="match status" value="1"/>
</dbReference>
<proteinExistence type="predicted"/>
<evidence type="ECO:0000256" key="9">
    <source>
        <dbReference type="SAM" id="Phobius"/>
    </source>
</evidence>
<dbReference type="GO" id="GO:0005886">
    <property type="term" value="C:plasma membrane"/>
    <property type="evidence" value="ECO:0007669"/>
    <property type="project" value="UniProtKB-SubCell"/>
</dbReference>
<evidence type="ECO:0000313" key="11">
    <source>
        <dbReference type="EMBL" id="PTQ53704.1"/>
    </source>
</evidence>
<dbReference type="GO" id="GO:0016763">
    <property type="term" value="F:pentosyltransferase activity"/>
    <property type="evidence" value="ECO:0007669"/>
    <property type="project" value="TreeGrafter"/>
</dbReference>
<keyword evidence="7 9" id="KW-0472">Membrane</keyword>
<evidence type="ECO:0000259" key="10">
    <source>
        <dbReference type="Pfam" id="PF13231"/>
    </source>
</evidence>
<dbReference type="EMBL" id="PEBV01000011">
    <property type="protein sequence ID" value="PTQ53704.1"/>
    <property type="molecule type" value="Genomic_DNA"/>
</dbReference>
<feature type="transmembrane region" description="Helical" evidence="9">
    <location>
        <begin position="192"/>
        <end position="212"/>
    </location>
</feature>
<feature type="transmembrane region" description="Helical" evidence="9">
    <location>
        <begin position="255"/>
        <end position="276"/>
    </location>
</feature>
<sequence length="533" mass="58856">MRSLHGIDRFAHGAKRLTFAAATVFVALGFFVTLKALVQNEQGIASGLLELGRSAPERLALFGMAAAALVGTGVFLFRLRSSVRFVVGLFCFALAIRLIWVASVPTTPVSDFEFMFNMAVKAARGDFSFTEAPYYVRWTYQLPFTLYEALVIKLFGAHPLPLKVLNAFWQSALAGVVYALGRALFGDRAGRAAGLVYALYPSTISTVSVLTNQHPADFFFYLAFCFFLCDLRLRERPRAIATGLALALGELFRPYGPLVLPVIAFFGLFRAAFVWLSTERPASEKRFWPALRKAVIPLETTAWVLIVFWLVTSAAGLALNAAGVTPYSLKSHDPYWKFVVGLNPASSGQYAEEDLRRFADLPTLQAQLEVEKALVLKRLLDVDALLPLFWRKFCILWGSPDATFWWSHGVHRPALEAALKAAERAAFLFVTASAFVGLVLGMRRQDGRGPWPDGRMLLLWIVLGYAAVHLVIEIQVRYRYFALPTLSILAGAGLVTVTRALRRAGEPSARRGGPCGETGYAGKTHPEHGVKER</sequence>
<dbReference type="AlphaFoldDB" id="A0A2T5GBZ2"/>
<feature type="transmembrane region" description="Helical" evidence="9">
    <location>
        <begin position="84"/>
        <end position="102"/>
    </location>
</feature>
<dbReference type="Proteomes" id="UP000244180">
    <property type="component" value="Unassembled WGS sequence"/>
</dbReference>
<dbReference type="InterPro" id="IPR050297">
    <property type="entry name" value="LipidA_mod_glycosyltrf_83"/>
</dbReference>
<protein>
    <submittedName>
        <fullName evidence="11">Membrane protein</fullName>
    </submittedName>
</protein>
<evidence type="ECO:0000256" key="6">
    <source>
        <dbReference type="ARBA" id="ARBA00022989"/>
    </source>
</evidence>
<feature type="transmembrane region" description="Helical" evidence="9">
    <location>
        <begin position="17"/>
        <end position="38"/>
    </location>
</feature>
<feature type="domain" description="Glycosyltransferase RgtA/B/C/D-like" evidence="10">
    <location>
        <begin position="149"/>
        <end position="270"/>
    </location>
</feature>
<keyword evidence="2" id="KW-1003">Cell membrane</keyword>
<organism evidence="11 12">
    <name type="scientific">Hydrogenibacillus schlegelii</name>
    <name type="common">Bacillus schlegelii</name>
    <dbReference type="NCBI Taxonomy" id="1484"/>
    <lineage>
        <taxon>Bacteria</taxon>
        <taxon>Bacillati</taxon>
        <taxon>Bacillota</taxon>
        <taxon>Bacilli</taxon>
        <taxon>Bacillales</taxon>
        <taxon>Bacillales Family X. Incertae Sedis</taxon>
        <taxon>Hydrogenibacillus</taxon>
    </lineage>
</organism>
<evidence type="ECO:0000256" key="4">
    <source>
        <dbReference type="ARBA" id="ARBA00022679"/>
    </source>
</evidence>
<comment type="caution">
    <text evidence="11">The sequence shown here is derived from an EMBL/GenBank/DDBJ whole genome shotgun (WGS) entry which is preliminary data.</text>
</comment>
<keyword evidence="5 9" id="KW-0812">Transmembrane</keyword>
<feature type="compositionally biased region" description="Basic and acidic residues" evidence="8">
    <location>
        <begin position="524"/>
        <end position="533"/>
    </location>
</feature>
<evidence type="ECO:0000256" key="5">
    <source>
        <dbReference type="ARBA" id="ARBA00022692"/>
    </source>
</evidence>
<keyword evidence="3" id="KW-0328">Glycosyltransferase</keyword>
<feature type="transmembrane region" description="Helical" evidence="9">
    <location>
        <begin position="302"/>
        <end position="322"/>
    </location>
</feature>
<feature type="transmembrane region" description="Helical" evidence="9">
    <location>
        <begin position="167"/>
        <end position="185"/>
    </location>
</feature>
<name>A0A2T5GBZ2_HYDSH</name>
<feature type="transmembrane region" description="Helical" evidence="9">
    <location>
        <begin position="478"/>
        <end position="501"/>
    </location>
</feature>
<feature type="transmembrane region" description="Helical" evidence="9">
    <location>
        <begin position="454"/>
        <end position="472"/>
    </location>
</feature>